<proteinExistence type="predicted"/>
<dbReference type="Proteomes" id="UP000036356">
    <property type="component" value="Unassembled WGS sequence"/>
</dbReference>
<evidence type="ECO:0000256" key="1">
    <source>
        <dbReference type="SAM" id="MobiDB-lite"/>
    </source>
</evidence>
<keyword evidence="4" id="KW-1185">Reference proteome</keyword>
<feature type="region of interest" description="Disordered" evidence="1">
    <location>
        <begin position="39"/>
        <end position="67"/>
    </location>
</feature>
<keyword evidence="2" id="KW-0472">Membrane</keyword>
<feature type="transmembrane region" description="Helical" evidence="2">
    <location>
        <begin position="6"/>
        <end position="25"/>
    </location>
</feature>
<dbReference type="EMBL" id="LDZY01000004">
    <property type="protein sequence ID" value="KLU66694.1"/>
    <property type="molecule type" value="Genomic_DNA"/>
</dbReference>
<gene>
    <name evidence="3" type="ORF">DEAC_c13610</name>
</gene>
<sequence>MFWQRQHYHSHGLLFILSLIAAFMLGRKSEQYGYTIVSRGSNYSDSDDNDNEMGMMNDSQAETNYQS</sequence>
<reference evidence="3 4" key="1">
    <citation type="submission" date="2015-06" db="EMBL/GenBank/DDBJ databases">
        <title>Draft genome of the moderately acidophilic sulfate reducer Candidatus Desulfosporosinus acididurans strain M1.</title>
        <authorList>
            <person name="Poehlein A."/>
            <person name="Petzsch P."/>
            <person name="Johnson B.D."/>
            <person name="Schloemann M."/>
            <person name="Daniel R."/>
            <person name="Muehling M."/>
        </authorList>
    </citation>
    <scope>NUCLEOTIDE SEQUENCE [LARGE SCALE GENOMIC DNA]</scope>
    <source>
        <strain evidence="3 4">M1</strain>
    </source>
</reference>
<keyword evidence="2" id="KW-1133">Transmembrane helix</keyword>
<evidence type="ECO:0000256" key="2">
    <source>
        <dbReference type="SAM" id="Phobius"/>
    </source>
</evidence>
<evidence type="ECO:0000313" key="4">
    <source>
        <dbReference type="Proteomes" id="UP000036356"/>
    </source>
</evidence>
<accession>A0A0J1FT95</accession>
<protein>
    <submittedName>
        <fullName evidence="3">Uncharacterized protein</fullName>
    </submittedName>
</protein>
<evidence type="ECO:0000313" key="3">
    <source>
        <dbReference type="EMBL" id="KLU66694.1"/>
    </source>
</evidence>
<comment type="caution">
    <text evidence="3">The sequence shown here is derived from an EMBL/GenBank/DDBJ whole genome shotgun (WGS) entry which is preliminary data.</text>
</comment>
<organism evidence="3 4">
    <name type="scientific">Desulfosporosinus acididurans</name>
    <dbReference type="NCBI Taxonomy" id="476652"/>
    <lineage>
        <taxon>Bacteria</taxon>
        <taxon>Bacillati</taxon>
        <taxon>Bacillota</taxon>
        <taxon>Clostridia</taxon>
        <taxon>Eubacteriales</taxon>
        <taxon>Desulfitobacteriaceae</taxon>
        <taxon>Desulfosporosinus</taxon>
    </lineage>
</organism>
<dbReference type="RefSeq" id="WP_047809241.1">
    <property type="nucleotide sequence ID" value="NZ_LDZY01000004.1"/>
</dbReference>
<dbReference type="PATRIC" id="fig|476652.3.peg.1398"/>
<keyword evidence="2" id="KW-0812">Transmembrane</keyword>
<dbReference type="AlphaFoldDB" id="A0A0J1FT95"/>
<name>A0A0J1FT95_9FIRM</name>